<dbReference type="GO" id="GO:0016301">
    <property type="term" value="F:kinase activity"/>
    <property type="evidence" value="ECO:0007669"/>
    <property type="project" value="InterPro"/>
</dbReference>
<comment type="caution">
    <text evidence="4">The sequence shown here is derived from an EMBL/GenBank/DDBJ whole genome shotgun (WGS) entry which is preliminary data.</text>
</comment>
<organism evidence="4 5">
    <name type="scientific">Emticicia aquatilis</name>
    <dbReference type="NCBI Taxonomy" id="1537369"/>
    <lineage>
        <taxon>Bacteria</taxon>
        <taxon>Pseudomonadati</taxon>
        <taxon>Bacteroidota</taxon>
        <taxon>Cytophagia</taxon>
        <taxon>Cytophagales</taxon>
        <taxon>Leadbetterellaceae</taxon>
        <taxon>Emticicia</taxon>
    </lineage>
</organism>
<name>A0A917DN70_9BACT</name>
<evidence type="ECO:0000256" key="1">
    <source>
        <dbReference type="ARBA" id="ARBA00022741"/>
    </source>
</evidence>
<dbReference type="Gene3D" id="3.40.50.300">
    <property type="entry name" value="P-loop containing nucleotide triphosphate hydrolases"/>
    <property type="match status" value="1"/>
</dbReference>
<evidence type="ECO:0000313" key="5">
    <source>
        <dbReference type="Proteomes" id="UP000609064"/>
    </source>
</evidence>
<evidence type="ECO:0000313" key="4">
    <source>
        <dbReference type="EMBL" id="GGD53722.1"/>
    </source>
</evidence>
<sequence length="194" mass="21974">MPNLYIIAGCNGAGKTTAAKVLLPDVFRIDTFLNADIIAAQLNPISPESVAIQAGRQMLNEIHIALGKRIDFVIETTLATKSYVELVKKAQNLAYEVVLVYFWIENAEHAIERVARRVRQGGHNIPEEVIRRRYESGIKNLMNLFLPIVDKWSIYDNSDYTLGHPQLIAEQFPQEMVIVENAEIWNILNNISKT</sequence>
<dbReference type="GO" id="GO:0005524">
    <property type="term" value="F:ATP binding"/>
    <property type="evidence" value="ECO:0007669"/>
    <property type="project" value="UniProtKB-KW"/>
</dbReference>
<dbReference type="PANTHER" id="PTHR39206:SF1">
    <property type="entry name" value="SLL8004 PROTEIN"/>
    <property type="match status" value="1"/>
</dbReference>
<dbReference type="AlphaFoldDB" id="A0A917DN70"/>
<evidence type="ECO:0000259" key="3">
    <source>
        <dbReference type="Pfam" id="PF06414"/>
    </source>
</evidence>
<gene>
    <name evidence="4" type="ORF">GCM10011514_17340</name>
</gene>
<keyword evidence="5" id="KW-1185">Reference proteome</keyword>
<dbReference type="InterPro" id="IPR027417">
    <property type="entry name" value="P-loop_NTPase"/>
</dbReference>
<feature type="domain" description="Zeta toxin" evidence="3">
    <location>
        <begin position="2"/>
        <end position="159"/>
    </location>
</feature>
<dbReference type="EMBL" id="BMKK01000003">
    <property type="protein sequence ID" value="GGD53722.1"/>
    <property type="molecule type" value="Genomic_DNA"/>
</dbReference>
<proteinExistence type="predicted"/>
<dbReference type="RefSeq" id="WP_188765669.1">
    <property type="nucleotide sequence ID" value="NZ_BMKK01000003.1"/>
</dbReference>
<reference evidence="4" key="1">
    <citation type="journal article" date="2014" name="Int. J. Syst. Evol. Microbiol.">
        <title>Complete genome sequence of Corynebacterium casei LMG S-19264T (=DSM 44701T), isolated from a smear-ripened cheese.</title>
        <authorList>
            <consortium name="US DOE Joint Genome Institute (JGI-PGF)"/>
            <person name="Walter F."/>
            <person name="Albersmeier A."/>
            <person name="Kalinowski J."/>
            <person name="Ruckert C."/>
        </authorList>
    </citation>
    <scope>NUCLEOTIDE SEQUENCE</scope>
    <source>
        <strain evidence="4">CGMCC 1.15958</strain>
    </source>
</reference>
<keyword evidence="2" id="KW-0067">ATP-binding</keyword>
<reference evidence="4" key="2">
    <citation type="submission" date="2020-09" db="EMBL/GenBank/DDBJ databases">
        <authorList>
            <person name="Sun Q."/>
            <person name="Zhou Y."/>
        </authorList>
    </citation>
    <scope>NUCLEOTIDE SEQUENCE</scope>
    <source>
        <strain evidence="4">CGMCC 1.15958</strain>
    </source>
</reference>
<dbReference type="InterPro" id="IPR010488">
    <property type="entry name" value="Zeta_toxin_domain"/>
</dbReference>
<dbReference type="Pfam" id="PF06414">
    <property type="entry name" value="Zeta_toxin"/>
    <property type="match status" value="1"/>
</dbReference>
<protein>
    <recommendedName>
        <fullName evidence="3">Zeta toxin domain-containing protein</fullName>
    </recommendedName>
</protein>
<accession>A0A917DN70</accession>
<dbReference type="SUPFAM" id="SSF52540">
    <property type="entry name" value="P-loop containing nucleoside triphosphate hydrolases"/>
    <property type="match status" value="1"/>
</dbReference>
<evidence type="ECO:0000256" key="2">
    <source>
        <dbReference type="ARBA" id="ARBA00022840"/>
    </source>
</evidence>
<dbReference type="PANTHER" id="PTHR39206">
    <property type="entry name" value="SLL8004 PROTEIN"/>
    <property type="match status" value="1"/>
</dbReference>
<dbReference type="Proteomes" id="UP000609064">
    <property type="component" value="Unassembled WGS sequence"/>
</dbReference>
<keyword evidence="1" id="KW-0547">Nucleotide-binding</keyword>